<proteinExistence type="predicted"/>
<name>A0A286EAN1_9NEIS</name>
<evidence type="ECO:0008006" key="3">
    <source>
        <dbReference type="Google" id="ProtNLM"/>
    </source>
</evidence>
<dbReference type="OrthoDB" id="9127182at2"/>
<organism evidence="1 2">
    <name type="scientific">Alysiella filiformis DSM 16848</name>
    <dbReference type="NCBI Taxonomy" id="1120981"/>
    <lineage>
        <taxon>Bacteria</taxon>
        <taxon>Pseudomonadati</taxon>
        <taxon>Pseudomonadota</taxon>
        <taxon>Betaproteobacteria</taxon>
        <taxon>Neisseriales</taxon>
        <taxon>Neisseriaceae</taxon>
        <taxon>Alysiella</taxon>
    </lineage>
</organism>
<sequence length="362" mass="39813">MQILPDTRPYPTDPVKNDLLLYASQIAHATSQAQRTLAKEQLHSKINEMLIQNFYLGLSVAMSMAANEQVYAILMDELDKVLQAKTDTEIQWFALPVVVVAGAKQAQNLPLAAPSMELAACLANYPTLRPLSHATWLPHLLRADDFAAIKADAWFAAKQNIQAAQQFAQSLPQRAQAVPADQSVHVLYALAYGGAEILSVLGQNLREAALPLMQVWQQSLATQGLTLFTNPLSPNTPLAALTDASHMRLRMALDVFAANAIRAIRLQSPRVGVVMAAQEGGKLLFGFNTTDQAFELPQLTFTWALSPRESIGVVQQNFLNLMADCQVEHIYQLDKPLLENETLPTYSRALQYAGHNPFLAAM</sequence>
<keyword evidence="2" id="KW-1185">Reference proteome</keyword>
<gene>
    <name evidence="1" type="ORF">SAMN02746062_01055</name>
</gene>
<dbReference type="RefSeq" id="WP_097114115.1">
    <property type="nucleotide sequence ID" value="NZ_CP083931.1"/>
</dbReference>
<dbReference type="Proteomes" id="UP000219669">
    <property type="component" value="Unassembled WGS sequence"/>
</dbReference>
<reference evidence="1 2" key="1">
    <citation type="submission" date="2017-09" db="EMBL/GenBank/DDBJ databases">
        <authorList>
            <person name="Ehlers B."/>
            <person name="Leendertz F.H."/>
        </authorList>
    </citation>
    <scope>NUCLEOTIDE SEQUENCE [LARGE SCALE GENOMIC DNA]</scope>
    <source>
        <strain evidence="1 2">DSM 16848</strain>
    </source>
</reference>
<accession>A0A286EAN1</accession>
<protein>
    <recommendedName>
        <fullName evidence="3">Conjugal transfer protein</fullName>
    </recommendedName>
</protein>
<dbReference type="AlphaFoldDB" id="A0A286EAN1"/>
<dbReference type="EMBL" id="OCNF01000007">
    <property type="protein sequence ID" value="SOD67930.1"/>
    <property type="molecule type" value="Genomic_DNA"/>
</dbReference>
<evidence type="ECO:0000313" key="1">
    <source>
        <dbReference type="EMBL" id="SOD67930.1"/>
    </source>
</evidence>
<evidence type="ECO:0000313" key="2">
    <source>
        <dbReference type="Proteomes" id="UP000219669"/>
    </source>
</evidence>